<dbReference type="EMBL" id="CXST01000001">
    <property type="protein sequence ID" value="CTQ41988.1"/>
    <property type="molecule type" value="Genomic_DNA"/>
</dbReference>
<name>A0A0M6XY87_9HYPH</name>
<feature type="compositionally biased region" description="Gly residues" evidence="1">
    <location>
        <begin position="272"/>
        <end position="366"/>
    </location>
</feature>
<feature type="domain" description="FecR protein" evidence="2">
    <location>
        <begin position="115"/>
        <end position="189"/>
    </location>
</feature>
<feature type="region of interest" description="Disordered" evidence="1">
    <location>
        <begin position="203"/>
        <end position="366"/>
    </location>
</feature>
<protein>
    <submittedName>
        <fullName evidence="3">FecR protein</fullName>
    </submittedName>
</protein>
<dbReference type="InterPro" id="IPR006860">
    <property type="entry name" value="FecR"/>
</dbReference>
<dbReference type="PANTHER" id="PTHR38731">
    <property type="entry name" value="LIPL45-RELATED LIPOPROTEIN-RELATED"/>
    <property type="match status" value="1"/>
</dbReference>
<dbReference type="Proteomes" id="UP000048926">
    <property type="component" value="Unassembled WGS sequence"/>
</dbReference>
<organism evidence="3 4">
    <name type="scientific">Roseibium aggregatum</name>
    <dbReference type="NCBI Taxonomy" id="187304"/>
    <lineage>
        <taxon>Bacteria</taxon>
        <taxon>Pseudomonadati</taxon>
        <taxon>Pseudomonadota</taxon>
        <taxon>Alphaproteobacteria</taxon>
        <taxon>Hyphomicrobiales</taxon>
        <taxon>Stappiaceae</taxon>
        <taxon>Roseibium</taxon>
    </lineage>
</organism>
<dbReference type="AlphaFoldDB" id="A0A0M6XY87"/>
<evidence type="ECO:0000259" key="2">
    <source>
        <dbReference type="Pfam" id="PF04773"/>
    </source>
</evidence>
<proteinExistence type="predicted"/>
<dbReference type="Gene3D" id="2.60.120.1440">
    <property type="match status" value="1"/>
</dbReference>
<dbReference type="Pfam" id="PF04773">
    <property type="entry name" value="FecR"/>
    <property type="match status" value="1"/>
</dbReference>
<gene>
    <name evidence="3" type="ORF">LAL4801_00408</name>
</gene>
<evidence type="ECO:0000313" key="3">
    <source>
        <dbReference type="EMBL" id="CTQ41988.1"/>
    </source>
</evidence>
<reference evidence="4" key="1">
    <citation type="submission" date="2015-07" db="EMBL/GenBank/DDBJ databases">
        <authorList>
            <person name="Rodrigo-Torres Lidia"/>
            <person name="Arahal R.David."/>
        </authorList>
    </citation>
    <scope>NUCLEOTIDE SEQUENCE [LARGE SCALE GENOMIC DNA]</scope>
    <source>
        <strain evidence="4">CECT 4801</strain>
    </source>
</reference>
<sequence>MSNKINVNRSGQASSMAAKADDVGQFWDRRMRLAASLLLATLMAFWFSQQALSQDVETGGTPWHWSVERVSGRVMVQTRTGETFAVKRGMTVRKGWKIKTGGGRVVINRGEETFVVSPNSVVTLEPKGVLIKRMVVYQDRGQVDVDVKRRWYRHFKVETPFLAAVVKGTQFRVKVGNRTASVNVGRGVVGVHDFASGDRADVGAGQAAATNPSRRVGLSVSGKNKPEVRSGPKRAPSFETRVVKNVPATKAEARAANGGNRGNAGNSRSGNNGNGNSGGNGNGNSGGNGNGNSGGNGNGNSGGNGNGNSGSNGNGNSGGNGNGNSGGNGNGNSGGNGNGNSGGNGNGNSGGNGNGNSGGNGNGKGR</sequence>
<dbReference type="PANTHER" id="PTHR38731:SF3">
    <property type="entry name" value="BLL6125 PROTEIN"/>
    <property type="match status" value="1"/>
</dbReference>
<evidence type="ECO:0000256" key="1">
    <source>
        <dbReference type="SAM" id="MobiDB-lite"/>
    </source>
</evidence>
<evidence type="ECO:0000313" key="4">
    <source>
        <dbReference type="Proteomes" id="UP000048926"/>
    </source>
</evidence>
<accession>A0A0M6XY87</accession>
<keyword evidence="4" id="KW-1185">Reference proteome</keyword>